<comment type="caution">
    <text evidence="2">The sequence shown here is derived from an EMBL/GenBank/DDBJ whole genome shotgun (WGS) entry which is preliminary data.</text>
</comment>
<protein>
    <recommendedName>
        <fullName evidence="1">NAD-dependent epimerase/dehydratase domain-containing protein</fullName>
    </recommendedName>
</protein>
<gene>
    <name evidence="2" type="ORF">S01H4_66593</name>
</gene>
<feature type="non-terminal residue" evidence="2">
    <location>
        <position position="1"/>
    </location>
</feature>
<name>X1EXB6_9ZZZZ</name>
<dbReference type="SUPFAM" id="SSF51735">
    <property type="entry name" value="NAD(P)-binding Rossmann-fold domains"/>
    <property type="match status" value="1"/>
</dbReference>
<evidence type="ECO:0000313" key="2">
    <source>
        <dbReference type="EMBL" id="GAH24945.1"/>
    </source>
</evidence>
<feature type="domain" description="NAD-dependent epimerase/dehydratase" evidence="1">
    <location>
        <begin position="14"/>
        <end position="68"/>
    </location>
</feature>
<dbReference type="InterPro" id="IPR001509">
    <property type="entry name" value="Epimerase_deHydtase"/>
</dbReference>
<dbReference type="AlphaFoldDB" id="X1EXB6"/>
<accession>X1EXB6</accession>
<dbReference type="EMBL" id="BART01041334">
    <property type="protein sequence ID" value="GAH24945.1"/>
    <property type="molecule type" value="Genomic_DNA"/>
</dbReference>
<dbReference type="Pfam" id="PF01370">
    <property type="entry name" value="Epimerase"/>
    <property type="match status" value="1"/>
</dbReference>
<feature type="non-terminal residue" evidence="2">
    <location>
        <position position="68"/>
    </location>
</feature>
<organism evidence="2">
    <name type="scientific">marine sediment metagenome</name>
    <dbReference type="NCBI Taxonomy" id="412755"/>
    <lineage>
        <taxon>unclassified sequences</taxon>
        <taxon>metagenomes</taxon>
        <taxon>ecological metagenomes</taxon>
    </lineage>
</organism>
<evidence type="ECO:0000259" key="1">
    <source>
        <dbReference type="Pfam" id="PF01370"/>
    </source>
</evidence>
<reference evidence="2" key="1">
    <citation type="journal article" date="2014" name="Front. Microbiol.">
        <title>High frequency of phylogenetically diverse reductive dehalogenase-homologous genes in deep subseafloor sedimentary metagenomes.</title>
        <authorList>
            <person name="Kawai M."/>
            <person name="Futagami T."/>
            <person name="Toyoda A."/>
            <person name="Takaki Y."/>
            <person name="Nishi S."/>
            <person name="Hori S."/>
            <person name="Arai W."/>
            <person name="Tsubouchi T."/>
            <person name="Morono Y."/>
            <person name="Uchiyama I."/>
            <person name="Ito T."/>
            <person name="Fujiyama A."/>
            <person name="Inagaki F."/>
            <person name="Takami H."/>
        </authorList>
    </citation>
    <scope>NUCLEOTIDE SEQUENCE</scope>
    <source>
        <strain evidence="2">Expedition CK06-06</strain>
    </source>
</reference>
<proteinExistence type="predicted"/>
<dbReference type="InterPro" id="IPR036291">
    <property type="entry name" value="NAD(P)-bd_dom_sf"/>
</dbReference>
<sequence>SPYTAELAAKITLSIFIRRAAFTSVPQSVKMPENCNNVNVNGVINVLNAARRMNIDKVIFAASSAVYG</sequence>
<dbReference type="Gene3D" id="3.40.50.720">
    <property type="entry name" value="NAD(P)-binding Rossmann-like Domain"/>
    <property type="match status" value="1"/>
</dbReference>